<evidence type="ECO:0000313" key="2">
    <source>
        <dbReference type="EMBL" id="MDD7961121.1"/>
    </source>
</evidence>
<dbReference type="InterPro" id="IPR041304">
    <property type="entry name" value="AbiTii"/>
</dbReference>
<dbReference type="Pfam" id="PF18864">
    <property type="entry name" value="AbiTii"/>
    <property type="match status" value="1"/>
</dbReference>
<keyword evidence="3" id="KW-1185">Reference proteome</keyword>
<dbReference type="RefSeq" id="WP_274263749.1">
    <property type="nucleotide sequence ID" value="NZ_JAQZCI010000001.1"/>
</dbReference>
<organism evidence="2 3">
    <name type="scientific">Microbacterium thalli</name>
    <dbReference type="NCBI Taxonomy" id="3027921"/>
    <lineage>
        <taxon>Bacteria</taxon>
        <taxon>Bacillati</taxon>
        <taxon>Actinomycetota</taxon>
        <taxon>Actinomycetes</taxon>
        <taxon>Micrococcales</taxon>
        <taxon>Microbacteriaceae</taxon>
        <taxon>Microbacterium</taxon>
    </lineage>
</organism>
<evidence type="ECO:0000259" key="1">
    <source>
        <dbReference type="Pfam" id="PF18864"/>
    </source>
</evidence>
<reference evidence="2 3" key="1">
    <citation type="submission" date="2023-02" db="EMBL/GenBank/DDBJ databases">
        <title>Study of novel species of the Microbacterium genus.</title>
        <authorList>
            <person name="Arroyo-Herrera I."/>
            <person name="Roman-Ponce B."/>
            <person name="Vasquez-Murrieta M.S."/>
        </authorList>
    </citation>
    <scope>NUCLEOTIDE SEQUENCE [LARGE SCALE GENOMIC DNA]</scope>
    <source>
        <strain evidence="2 3">NE1TT3</strain>
    </source>
</reference>
<feature type="domain" description="AbiTii" evidence="1">
    <location>
        <begin position="4"/>
        <end position="177"/>
    </location>
</feature>
<gene>
    <name evidence="2" type="ORF">PUW80_02010</name>
</gene>
<evidence type="ECO:0000313" key="3">
    <source>
        <dbReference type="Proteomes" id="UP001218170"/>
    </source>
</evidence>
<protein>
    <recommendedName>
        <fullName evidence="1">AbiTii domain-containing protein</fullName>
    </recommendedName>
</protein>
<dbReference type="EMBL" id="JAQZCI010000001">
    <property type="protein sequence ID" value="MDD7961121.1"/>
    <property type="molecule type" value="Genomic_DNA"/>
</dbReference>
<dbReference type="Proteomes" id="UP001218170">
    <property type="component" value="Unassembled WGS sequence"/>
</dbReference>
<sequence>MTVLDDILEASTDSSVSTADLLRKVQIVAHRLGAIEVVRWVKSELAGYPAGSDLPEYRTIQTSVMGVFTGPMRSVIRHQLTVQPDRLEIMWTVSLREPLSEIQALGDLDSDPTREWPATLVQAYEESGVFRMEFHSLFSAHNIITRQSLMGLLDVVRSKAMEFALELQTDYPDAGSPGGPTVASDPELSTTVYNVTNNIFGDGTNVATGSQIDQRSRVEKGDREAFLHAVQALGVTAHEALEFVSAVQEEQSLNMPKVNGFLARVRSGAVALASGVATETAAAALIQLGGSFLGI</sequence>
<proteinExistence type="predicted"/>
<name>A0ABT5SE86_9MICO</name>
<accession>A0ABT5SE86</accession>
<comment type="caution">
    <text evidence="2">The sequence shown here is derived from an EMBL/GenBank/DDBJ whole genome shotgun (WGS) entry which is preliminary data.</text>
</comment>